<name>A0A3E4NF85_9BACE</name>
<dbReference type="InterPro" id="IPR035958">
    <property type="entry name" value="SecB-like_sf"/>
</dbReference>
<evidence type="ECO:0000313" key="6">
    <source>
        <dbReference type="Proteomes" id="UP000283369"/>
    </source>
</evidence>
<evidence type="ECO:0000313" key="8">
    <source>
        <dbReference type="Proteomes" id="UP000474077"/>
    </source>
</evidence>
<evidence type="ECO:0000313" key="5">
    <source>
        <dbReference type="Proteomes" id="UP000261210"/>
    </source>
</evidence>
<gene>
    <name evidence="4" type="ORF">DWW25_16120</name>
    <name evidence="3" type="ORF">DXD03_11680</name>
    <name evidence="1" type="ORF">GA560_20120</name>
    <name evidence="2" type="ORF">GAZ26_10070</name>
</gene>
<evidence type="ECO:0000313" key="7">
    <source>
        <dbReference type="Proteomes" id="UP000471447"/>
    </source>
</evidence>
<evidence type="ECO:0000313" key="4">
    <source>
        <dbReference type="EMBL" id="RGV12406.1"/>
    </source>
</evidence>
<dbReference type="Proteomes" id="UP000261210">
    <property type="component" value="Unassembled WGS sequence"/>
</dbReference>
<organism evidence="3 5">
    <name type="scientific">Bacteroides xylanisolvens</name>
    <dbReference type="NCBI Taxonomy" id="371601"/>
    <lineage>
        <taxon>Bacteria</taxon>
        <taxon>Pseudomonadati</taxon>
        <taxon>Bacteroidota</taxon>
        <taxon>Bacteroidia</taxon>
        <taxon>Bacteroidales</taxon>
        <taxon>Bacteroidaceae</taxon>
        <taxon>Bacteroides</taxon>
    </lineage>
</organism>
<protein>
    <recommendedName>
        <fullName evidence="9">Preprotein translocase subunit SecB</fullName>
    </recommendedName>
</protein>
<reference evidence="5 6" key="1">
    <citation type="submission" date="2018-08" db="EMBL/GenBank/DDBJ databases">
        <title>A genome reference for cultivated species of the human gut microbiota.</title>
        <authorList>
            <person name="Zou Y."/>
            <person name="Xue W."/>
            <person name="Luo G."/>
        </authorList>
    </citation>
    <scope>NUCLEOTIDE SEQUENCE [LARGE SCALE GENOMIC DNA]</scope>
    <source>
        <strain evidence="4 6">AF14-7</strain>
        <strain evidence="3 5">TF10-34</strain>
    </source>
</reference>
<dbReference type="Gene3D" id="3.10.420.10">
    <property type="entry name" value="SecB-like"/>
    <property type="match status" value="1"/>
</dbReference>
<evidence type="ECO:0000313" key="1">
    <source>
        <dbReference type="EMBL" id="KAB6079330.1"/>
    </source>
</evidence>
<reference evidence="7 8" key="2">
    <citation type="journal article" date="2019" name="Nat. Med.">
        <title>A library of human gut bacterial isolates paired with longitudinal multiomics data enables mechanistic microbiome research.</title>
        <authorList>
            <person name="Poyet M."/>
            <person name="Groussin M."/>
            <person name="Gibbons S.M."/>
            <person name="Avila-Pacheco J."/>
            <person name="Jiang X."/>
            <person name="Kearney S.M."/>
            <person name="Perrotta A.R."/>
            <person name="Berdy B."/>
            <person name="Zhao S."/>
            <person name="Lieberman T.D."/>
            <person name="Swanson P.K."/>
            <person name="Smith M."/>
            <person name="Roesemann S."/>
            <person name="Alexander J.E."/>
            <person name="Rich S.A."/>
            <person name="Livny J."/>
            <person name="Vlamakis H."/>
            <person name="Clish C."/>
            <person name="Bullock K."/>
            <person name="Deik A."/>
            <person name="Scott J."/>
            <person name="Pierce K.A."/>
            <person name="Xavier R.J."/>
            <person name="Alm E.J."/>
        </authorList>
    </citation>
    <scope>NUCLEOTIDE SEQUENCE [LARGE SCALE GENOMIC DNA]</scope>
    <source>
        <strain evidence="2 7">BIOML-A7</strain>
        <strain evidence="1 8">BIOML-A73</strain>
    </source>
</reference>
<dbReference type="EMBL" id="QSQU01000014">
    <property type="protein sequence ID" value="RGK62439.1"/>
    <property type="molecule type" value="Genomic_DNA"/>
</dbReference>
<proteinExistence type="predicted"/>
<dbReference type="EMBL" id="WDER01000071">
    <property type="protein sequence ID" value="KAB6079330.1"/>
    <property type="molecule type" value="Genomic_DNA"/>
</dbReference>
<dbReference type="RefSeq" id="WP_008643092.1">
    <property type="nucleotide sequence ID" value="NZ_CP103098.1"/>
</dbReference>
<evidence type="ECO:0000313" key="3">
    <source>
        <dbReference type="EMBL" id="RGK62439.1"/>
    </source>
</evidence>
<dbReference type="Proteomes" id="UP000474077">
    <property type="component" value="Unassembled WGS sequence"/>
</dbReference>
<dbReference type="EMBL" id="QRYV01000039">
    <property type="protein sequence ID" value="RGV12406.1"/>
    <property type="molecule type" value="Genomic_DNA"/>
</dbReference>
<evidence type="ECO:0000313" key="2">
    <source>
        <dbReference type="EMBL" id="KAB6424318.1"/>
    </source>
</evidence>
<comment type="caution">
    <text evidence="3">The sequence shown here is derived from an EMBL/GenBank/DDBJ whole genome shotgun (WGS) entry which is preliminary data.</text>
</comment>
<evidence type="ECO:0008006" key="9">
    <source>
        <dbReference type="Google" id="ProtNLM"/>
    </source>
</evidence>
<dbReference type="Proteomes" id="UP000471447">
    <property type="component" value="Unassembled WGS sequence"/>
</dbReference>
<sequence length="138" mass="15674">MDKAVFSLIGYKFNHVSLNLDNIPSNASFDLEFTPKGEYVQSEGLYNLDFIFKAWEKGEEQSNPKILVNCVASFKFKENISLAEIPNFFYPNSIAILFPYVRAFVSTLTLQANIKPILLPTLNLSSLQDILRENTTTK</sequence>
<dbReference type="EMBL" id="WDCG01000008">
    <property type="protein sequence ID" value="KAB6424318.1"/>
    <property type="molecule type" value="Genomic_DNA"/>
</dbReference>
<dbReference type="AlphaFoldDB" id="A0A3E4NF85"/>
<accession>A0A3E4NF85</accession>
<dbReference type="Proteomes" id="UP000283369">
    <property type="component" value="Unassembled WGS sequence"/>
</dbReference>
<dbReference type="SUPFAM" id="SSF54611">
    <property type="entry name" value="SecB-like"/>
    <property type="match status" value="1"/>
</dbReference>